<accession>A0A2J7Z617</accession>
<comment type="caution">
    <text evidence="3">The sequence shown here is derived from an EMBL/GenBank/DDBJ whole genome shotgun (WGS) entry which is preliminary data.</text>
</comment>
<dbReference type="Proteomes" id="UP000236520">
    <property type="component" value="Unassembled WGS sequence"/>
</dbReference>
<reference evidence="3 4" key="1">
    <citation type="submission" date="2015-09" db="EMBL/GenBank/DDBJ databases">
        <title>Genome sequence, genome mining and natural product profiling of a biocontrol bacterium Streptomyces malaysiensis F913.</title>
        <authorList>
            <person name="Xu Y."/>
            <person name="Wei J."/>
            <person name="Xie J."/>
            <person name="Li T."/>
            <person name="Zhou Z."/>
        </authorList>
    </citation>
    <scope>NUCLEOTIDE SEQUENCE [LARGE SCALE GENOMIC DNA]</scope>
    <source>
        <strain evidence="3 4">F913</strain>
    </source>
</reference>
<protein>
    <recommendedName>
        <fullName evidence="2">SsuA/THI5-like domain-containing protein</fullName>
    </recommendedName>
</protein>
<dbReference type="InterPro" id="IPR015168">
    <property type="entry name" value="SsuA/THI5"/>
</dbReference>
<evidence type="ECO:0000313" key="4">
    <source>
        <dbReference type="Proteomes" id="UP000236520"/>
    </source>
</evidence>
<sequence>MPYALHSGTRMPRHAPLAMAALTCTLLLAGCAENTTSSTTADSENVAHIKIPDKVKASTTITVGAPDIQVALKLSGQLDKLPFKVKWANISGGPQCSEAFRAHALDVCSSAEIPSIHAHWTGLDTKLVAARFREDPLKHPVYELGIAPGADIDTLADLRGKKIAYSPGQAQGALVLRILAKAGLTKNDVRLVELPSTGDVYPTALGSHQVDAAPLGGVNIKRYPAKYGKDGGKTIQHGLRDDPAHLWAPTESVRDPQKAAAVREFIGFWARAEVWIDRHPERWIDGYYVKDQGLTREDGAYLVKQNGHPDIPADWTPAIARQQKTVDLLAKETGQKKFDAAILFDRRYESVAADAIAEAGKPR</sequence>
<evidence type="ECO:0000256" key="1">
    <source>
        <dbReference type="SAM" id="SignalP"/>
    </source>
</evidence>
<dbReference type="SUPFAM" id="SSF53850">
    <property type="entry name" value="Periplasmic binding protein-like II"/>
    <property type="match status" value="1"/>
</dbReference>
<feature type="chain" id="PRO_5039144272" description="SsuA/THI5-like domain-containing protein" evidence="1">
    <location>
        <begin position="30"/>
        <end position="363"/>
    </location>
</feature>
<gene>
    <name evidence="3" type="ORF">SMF913_11730</name>
</gene>
<keyword evidence="4" id="KW-1185">Reference proteome</keyword>
<dbReference type="EMBL" id="LJIW01000001">
    <property type="protein sequence ID" value="PNG95705.1"/>
    <property type="molecule type" value="Genomic_DNA"/>
</dbReference>
<keyword evidence="1" id="KW-0732">Signal</keyword>
<feature type="domain" description="SsuA/THI5-like" evidence="2">
    <location>
        <begin position="102"/>
        <end position="224"/>
    </location>
</feature>
<evidence type="ECO:0000313" key="3">
    <source>
        <dbReference type="EMBL" id="PNG95705.1"/>
    </source>
</evidence>
<dbReference type="PANTHER" id="PTHR30024">
    <property type="entry name" value="ALIPHATIC SULFONATES-BINDING PROTEIN-RELATED"/>
    <property type="match status" value="1"/>
</dbReference>
<evidence type="ECO:0000259" key="2">
    <source>
        <dbReference type="Pfam" id="PF09084"/>
    </source>
</evidence>
<proteinExistence type="predicted"/>
<name>A0A2J7Z617_STRMQ</name>
<dbReference type="AlphaFoldDB" id="A0A2J7Z617"/>
<dbReference type="Pfam" id="PF09084">
    <property type="entry name" value="NMT1"/>
    <property type="match status" value="1"/>
</dbReference>
<organism evidence="3 4">
    <name type="scientific">Streptomyces malaysiensis</name>
    <dbReference type="NCBI Taxonomy" id="92644"/>
    <lineage>
        <taxon>Bacteria</taxon>
        <taxon>Bacillati</taxon>
        <taxon>Actinomycetota</taxon>
        <taxon>Actinomycetes</taxon>
        <taxon>Kitasatosporales</taxon>
        <taxon>Streptomycetaceae</taxon>
        <taxon>Streptomyces</taxon>
        <taxon>Streptomyces violaceusniger group</taxon>
    </lineage>
</organism>
<dbReference type="PANTHER" id="PTHR30024:SF48">
    <property type="entry name" value="ABC TRANSPORTER SUBSTRATE-BINDING PROTEIN"/>
    <property type="match status" value="1"/>
</dbReference>
<dbReference type="Gene3D" id="3.40.190.10">
    <property type="entry name" value="Periplasmic binding protein-like II"/>
    <property type="match status" value="2"/>
</dbReference>
<feature type="signal peptide" evidence="1">
    <location>
        <begin position="1"/>
        <end position="29"/>
    </location>
</feature>